<evidence type="ECO:0000313" key="3">
    <source>
        <dbReference type="Proteomes" id="UP001501444"/>
    </source>
</evidence>
<keyword evidence="3" id="KW-1185">Reference proteome</keyword>
<dbReference type="NCBIfam" id="TIGR03965">
    <property type="entry name" value="mycofact_glyco"/>
    <property type="match status" value="1"/>
</dbReference>
<proteinExistence type="predicted"/>
<accession>A0ABP5VDY4</accession>
<protein>
    <submittedName>
        <fullName evidence="2">Mycofactocin biosynthesis glycosyltransferase MftF</fullName>
    </submittedName>
</protein>
<dbReference type="InterPro" id="IPR029044">
    <property type="entry name" value="Nucleotide-diphossugar_trans"/>
</dbReference>
<gene>
    <name evidence="2" type="primary">mftF</name>
    <name evidence="2" type="ORF">GCM10010170_113080</name>
</gene>
<comment type="caution">
    <text evidence="2">The sequence shown here is derived from an EMBL/GenBank/DDBJ whole genome shotgun (WGS) entry which is preliminary data.</text>
</comment>
<reference evidence="3" key="1">
    <citation type="journal article" date="2019" name="Int. J. Syst. Evol. Microbiol.">
        <title>The Global Catalogue of Microorganisms (GCM) 10K type strain sequencing project: providing services to taxonomists for standard genome sequencing and annotation.</title>
        <authorList>
            <consortium name="The Broad Institute Genomics Platform"/>
            <consortium name="The Broad Institute Genome Sequencing Center for Infectious Disease"/>
            <person name="Wu L."/>
            <person name="Ma J."/>
        </authorList>
    </citation>
    <scope>NUCLEOTIDE SEQUENCE [LARGE SCALE GENOMIC DNA]</scope>
    <source>
        <strain evidence="3">JCM 3272</strain>
    </source>
</reference>
<dbReference type="PANTHER" id="PTHR43685">
    <property type="entry name" value="GLYCOSYLTRANSFERASE"/>
    <property type="match status" value="1"/>
</dbReference>
<evidence type="ECO:0000313" key="2">
    <source>
        <dbReference type="EMBL" id="GAA2396871.1"/>
    </source>
</evidence>
<dbReference type="InterPro" id="IPR023981">
    <property type="entry name" value="MftF"/>
</dbReference>
<dbReference type="Pfam" id="PF00535">
    <property type="entry name" value="Glycos_transf_2"/>
    <property type="match status" value="1"/>
</dbReference>
<sequence>MKPPPLTIGFGVAFDPGTRLLDAATLSGGAPPRILRLAPAGRRALNELRRGSVTTAAGGALARKLTDAGLLHPRPPALREPPDATVVIPVRDRVPQLDRCLAGLGRDYPVIVVDDGSRDPRAVAAVAARHGATIVHRPRNGGAGAARNTGLRHAGTEIVVMVDSDCVPVPGWIERLAAHLADPLVAVAAPRIVPLATTAPVTAVGRYNQACGSLDLGDREARVVPLTRVAYVPTAALVVRRAALLDVARGGDVFDPAMAIGEDVDLIWRLHRAGWRIRYDPAVQVQHDEPRTWPALLSRRFRYGSSAPQLAQRHPAEMPPLVVSALPTVTVAALLAGRPLTAAAGFTAAVASAARTLHRAGVPGGPVRAAVPAMLGATYRTWLNLGRYSVQFASPLLLAAVLTPAVRHERRPWTRRLAAASLLLGPGLADWCRHRPRLDPVRFTAASIADDIAYGSGVWFGSLRHRTLSAVRPVIAGGRPFDRSST</sequence>
<dbReference type="InterPro" id="IPR050834">
    <property type="entry name" value="Glycosyltransf_2"/>
</dbReference>
<feature type="domain" description="Glycosyltransferase 2-like" evidence="1">
    <location>
        <begin position="85"/>
        <end position="193"/>
    </location>
</feature>
<dbReference type="Proteomes" id="UP001501444">
    <property type="component" value="Unassembled WGS sequence"/>
</dbReference>
<dbReference type="EMBL" id="BAAARV010000147">
    <property type="protein sequence ID" value="GAA2396871.1"/>
    <property type="molecule type" value="Genomic_DNA"/>
</dbReference>
<organism evidence="2 3">
    <name type="scientific">Dactylosporangium salmoneum</name>
    <dbReference type="NCBI Taxonomy" id="53361"/>
    <lineage>
        <taxon>Bacteria</taxon>
        <taxon>Bacillati</taxon>
        <taxon>Actinomycetota</taxon>
        <taxon>Actinomycetes</taxon>
        <taxon>Micromonosporales</taxon>
        <taxon>Micromonosporaceae</taxon>
        <taxon>Dactylosporangium</taxon>
    </lineage>
</organism>
<evidence type="ECO:0000259" key="1">
    <source>
        <dbReference type="Pfam" id="PF00535"/>
    </source>
</evidence>
<dbReference type="RefSeq" id="WP_344621097.1">
    <property type="nucleotide sequence ID" value="NZ_BAAARV010000147.1"/>
</dbReference>
<dbReference type="SUPFAM" id="SSF53448">
    <property type="entry name" value="Nucleotide-diphospho-sugar transferases"/>
    <property type="match status" value="1"/>
</dbReference>
<dbReference type="InterPro" id="IPR001173">
    <property type="entry name" value="Glyco_trans_2-like"/>
</dbReference>
<dbReference type="PANTHER" id="PTHR43685:SF2">
    <property type="entry name" value="GLYCOSYLTRANSFERASE 2-LIKE DOMAIN-CONTAINING PROTEIN"/>
    <property type="match status" value="1"/>
</dbReference>
<name>A0ABP5VDY4_9ACTN</name>
<dbReference type="Gene3D" id="3.90.550.10">
    <property type="entry name" value="Spore Coat Polysaccharide Biosynthesis Protein SpsA, Chain A"/>
    <property type="match status" value="1"/>
</dbReference>